<evidence type="ECO:0000256" key="1">
    <source>
        <dbReference type="SAM" id="Phobius"/>
    </source>
</evidence>
<evidence type="ECO:0000313" key="2">
    <source>
        <dbReference type="EMBL" id="GAA5529888.1"/>
    </source>
</evidence>
<proteinExistence type="predicted"/>
<keyword evidence="3" id="KW-1185">Reference proteome</keyword>
<gene>
    <name evidence="2" type="ORF">Hgul01_03702</name>
</gene>
<keyword evidence="1" id="KW-0812">Transmembrane</keyword>
<comment type="caution">
    <text evidence="2">The sequence shown here is derived from an EMBL/GenBank/DDBJ whole genome shotgun (WGS) entry which is preliminary data.</text>
</comment>
<dbReference type="EMBL" id="BAABRU010000013">
    <property type="protein sequence ID" value="GAA5529888.1"/>
    <property type="molecule type" value="Genomic_DNA"/>
</dbReference>
<dbReference type="Proteomes" id="UP001428290">
    <property type="component" value="Unassembled WGS sequence"/>
</dbReference>
<dbReference type="RefSeq" id="WP_345723481.1">
    <property type="nucleotide sequence ID" value="NZ_BAABRU010000013.1"/>
</dbReference>
<name>A0ABP9X4V2_9CHLR</name>
<evidence type="ECO:0000313" key="3">
    <source>
        <dbReference type="Proteomes" id="UP001428290"/>
    </source>
</evidence>
<sequence length="189" mass="21646">MRRWLNRSIYNVKALRQQFAADHPELQPRTILIAKIIKNPLDQPIELVRGTNWVESLRAVVFVTTTGLWIYPIKKFAAMHGAASGIEQTEPFWLGGQSISTAQLMNVRTGLIRGSVLQFTYEQQAIYQFGLEYHVNLASLLPFEVTVTKGKIKHTTASIKARIYLYATVVFLGWFFLWFASIIIQALFR</sequence>
<protein>
    <submittedName>
        <fullName evidence="2">Uncharacterized protein</fullName>
    </submittedName>
</protein>
<keyword evidence="1" id="KW-0472">Membrane</keyword>
<feature type="transmembrane region" description="Helical" evidence="1">
    <location>
        <begin position="163"/>
        <end position="188"/>
    </location>
</feature>
<keyword evidence="1" id="KW-1133">Transmembrane helix</keyword>
<accession>A0ABP9X4V2</accession>
<organism evidence="2 3">
    <name type="scientific">Herpetosiphon gulosus</name>
    <dbReference type="NCBI Taxonomy" id="1973496"/>
    <lineage>
        <taxon>Bacteria</taxon>
        <taxon>Bacillati</taxon>
        <taxon>Chloroflexota</taxon>
        <taxon>Chloroflexia</taxon>
        <taxon>Herpetosiphonales</taxon>
        <taxon>Herpetosiphonaceae</taxon>
        <taxon>Herpetosiphon</taxon>
    </lineage>
</organism>
<reference evidence="2 3" key="1">
    <citation type="submission" date="2024-02" db="EMBL/GenBank/DDBJ databases">
        <title>Herpetosiphon gulosus NBRC 112829.</title>
        <authorList>
            <person name="Ichikawa N."/>
            <person name="Katano-Makiyama Y."/>
            <person name="Hidaka K."/>
        </authorList>
    </citation>
    <scope>NUCLEOTIDE SEQUENCE [LARGE SCALE GENOMIC DNA]</scope>
    <source>
        <strain evidence="2 3">NBRC 112829</strain>
    </source>
</reference>